<dbReference type="Pfam" id="PF18962">
    <property type="entry name" value="Por_Secre_tail"/>
    <property type="match status" value="1"/>
</dbReference>
<dbReference type="NCBIfam" id="TIGR04183">
    <property type="entry name" value="Por_Secre_tail"/>
    <property type="match status" value="1"/>
</dbReference>
<evidence type="ECO:0000259" key="2">
    <source>
        <dbReference type="Pfam" id="PF18962"/>
    </source>
</evidence>
<name>A0AAW9SHD7_9BACT</name>
<proteinExistence type="predicted"/>
<dbReference type="Pfam" id="PF26628">
    <property type="entry name" value="DUF8202"/>
    <property type="match status" value="1"/>
</dbReference>
<organism evidence="4 5">
    <name type="scientific">Rapidithrix thailandica</name>
    <dbReference type="NCBI Taxonomy" id="413964"/>
    <lineage>
        <taxon>Bacteria</taxon>
        <taxon>Pseudomonadati</taxon>
        <taxon>Bacteroidota</taxon>
        <taxon>Cytophagia</taxon>
        <taxon>Cytophagales</taxon>
        <taxon>Flammeovirgaceae</taxon>
        <taxon>Rapidithrix</taxon>
    </lineage>
</organism>
<feature type="chain" id="PRO_5043790931" evidence="1">
    <location>
        <begin position="21"/>
        <end position="642"/>
    </location>
</feature>
<dbReference type="Proteomes" id="UP001403385">
    <property type="component" value="Unassembled WGS sequence"/>
</dbReference>
<evidence type="ECO:0000256" key="1">
    <source>
        <dbReference type="SAM" id="SignalP"/>
    </source>
</evidence>
<evidence type="ECO:0000313" key="5">
    <source>
        <dbReference type="Proteomes" id="UP001403385"/>
    </source>
</evidence>
<protein>
    <submittedName>
        <fullName evidence="4">T9SS type A sorting domain-containing protein</fullName>
    </submittedName>
</protein>
<dbReference type="InterPro" id="IPR058515">
    <property type="entry name" value="DUF8202"/>
</dbReference>
<dbReference type="AlphaFoldDB" id="A0AAW9SHD7"/>
<gene>
    <name evidence="4" type="ORF">AAG747_22375</name>
</gene>
<feature type="domain" description="DUF8202" evidence="3">
    <location>
        <begin position="256"/>
        <end position="430"/>
    </location>
</feature>
<dbReference type="InterPro" id="IPR026444">
    <property type="entry name" value="Secre_tail"/>
</dbReference>
<dbReference type="RefSeq" id="WP_346823466.1">
    <property type="nucleotide sequence ID" value="NZ_JBDKWZ010000015.1"/>
</dbReference>
<dbReference type="EMBL" id="JBDKWZ010000015">
    <property type="protein sequence ID" value="MEN7550683.1"/>
    <property type="molecule type" value="Genomic_DNA"/>
</dbReference>
<sequence>MMQKFTLLNLFLSTFLWHNAYTQCINPAPGGEDTNLTIWFKADEGVYENTGGSDPAEGGDVIEYWQNQASGGGVSHLIRSTFISGSPDVLDGGDPSYIEEGINFQPVVDFDGNDFFRTENTITYDNFMDGQQLSLYIVMKVDAGGVVSGWQKINYSSDKFALETNQVFFGRNNDRVTGLSMGTAQPRLLSFTAGSNNMYGYLEGSLTNSDTYTDFNGTGTAGNGYFTMGAFRHGAYFVDGQVAEIIMYQDDHASTEREKIESYLALKYALSLQHDYILSDNSVIWDYTGNALFNTNIIGIGRDDCNTLDVRKSKSSNVNSVLTLINGTSVGTPAAFGTDLSYLMIGHNNEAMSSTNETDLNSAQVKRRVSRTWKAEEVGTVGTVTIQLDMSQVIGVGGVLGENDLDKVRLLVDGDGTFASGATLVSPSAYDNSTDMVSFQHDFDGGSGYYFSIGSIDAGTAPLPVELLSFEAVLNEQFSALLKWEVASEINHAGYTVERSSDARNWSRVGDVKGMGVDVTTLQRYSLPDPQPVNGLVYYRLKVSDLDGGIEYSKIVSVEASQGLEVLEIFPNPADQYLQVKLPNASLYRLDLLTTLGQKVPVQVVSSRFGLRVNTTDIPDGVYFLTLSNSFMKYQKKIIIQH</sequence>
<feature type="domain" description="Secretion system C-terminal sorting" evidence="2">
    <location>
        <begin position="569"/>
        <end position="640"/>
    </location>
</feature>
<reference evidence="4 5" key="1">
    <citation type="submission" date="2024-04" db="EMBL/GenBank/DDBJ databases">
        <title>Novel genus in family Flammeovirgaceae.</title>
        <authorList>
            <person name="Nguyen T.H."/>
            <person name="Vuong T.Q."/>
            <person name="Le H."/>
            <person name="Kim S.-G."/>
        </authorList>
    </citation>
    <scope>NUCLEOTIDE SEQUENCE [LARGE SCALE GENOMIC DNA]</scope>
    <source>
        <strain evidence="4 5">JCM 23209</strain>
    </source>
</reference>
<keyword evidence="5" id="KW-1185">Reference proteome</keyword>
<accession>A0AAW9SHD7</accession>
<evidence type="ECO:0000313" key="4">
    <source>
        <dbReference type="EMBL" id="MEN7550683.1"/>
    </source>
</evidence>
<feature type="signal peptide" evidence="1">
    <location>
        <begin position="1"/>
        <end position="20"/>
    </location>
</feature>
<evidence type="ECO:0000259" key="3">
    <source>
        <dbReference type="Pfam" id="PF26628"/>
    </source>
</evidence>
<comment type="caution">
    <text evidence="4">The sequence shown here is derived from an EMBL/GenBank/DDBJ whole genome shotgun (WGS) entry which is preliminary data.</text>
</comment>
<keyword evidence="1" id="KW-0732">Signal</keyword>